<feature type="transmembrane region" description="Helical" evidence="1">
    <location>
        <begin position="339"/>
        <end position="362"/>
    </location>
</feature>
<evidence type="ECO:0000313" key="4">
    <source>
        <dbReference type="Proteomes" id="UP000663181"/>
    </source>
</evidence>
<sequence>MALDQHGRLERILIGVVLLQFLALVTIPLCAIPLHVSRNYDEGWNAYFAQIAMHGGVLYPPIDAMVANNYPPLSFYLVGAVGKMVGDNVVAGRLLSVLSLIVVSINVGRLSRWLGAGRSLAVLASALFLLGVYTLIPGYMATDDPQFLAHAFVTWGALIFLKANAERLWKSMLLSALLIVVGGLIKHNVISLPLTLCTWALFYDRRRLGVFLAASFVVGVAACIMVYMSWGMAMVRDVLFNPRLVWLGRALLTMEYVLRFLLPYLIMTIVGWVLLGRRDKASFVVLYLASSMLNGFWMLAGAGVNLNMLCDAVIALTLGVVLFVQALSDDGWPVRMLHGHAKTVACLLVVLPWMAASLFVYISRPGTHNVDALVHAHQWEELSRTLSLSKGEVACETLAVCYWAHKPMEIDFFNYGQKLYARSAYADAPAGFLVKVTQKSYAYVVIEKSSLSDPRLPLVLMRALFENYKPVEIVADEEVLLVPRT</sequence>
<dbReference type="EMBL" id="CP064030">
    <property type="protein sequence ID" value="QRN54405.1"/>
    <property type="molecule type" value="Genomic_DNA"/>
</dbReference>
<evidence type="ECO:0000259" key="2">
    <source>
        <dbReference type="Pfam" id="PF13231"/>
    </source>
</evidence>
<accession>A0ABX7GVS2</accession>
<feature type="transmembrane region" description="Helical" evidence="1">
    <location>
        <begin position="208"/>
        <end position="235"/>
    </location>
</feature>
<evidence type="ECO:0000313" key="3">
    <source>
        <dbReference type="EMBL" id="QRN54405.1"/>
    </source>
</evidence>
<feature type="transmembrane region" description="Helical" evidence="1">
    <location>
        <begin position="177"/>
        <end position="202"/>
    </location>
</feature>
<dbReference type="InterPro" id="IPR038731">
    <property type="entry name" value="RgtA/B/C-like"/>
</dbReference>
<name>A0ABX7GVS2_9GAMM</name>
<keyword evidence="4" id="KW-1185">Reference proteome</keyword>
<feature type="transmembrane region" description="Helical" evidence="1">
    <location>
        <begin position="306"/>
        <end position="327"/>
    </location>
</feature>
<keyword evidence="1" id="KW-0472">Membrane</keyword>
<feature type="transmembrane region" description="Helical" evidence="1">
    <location>
        <begin position="90"/>
        <end position="108"/>
    </location>
</feature>
<dbReference type="Pfam" id="PF13231">
    <property type="entry name" value="PMT_2"/>
    <property type="match status" value="1"/>
</dbReference>
<feature type="domain" description="Glycosyltransferase RgtA/B/C/D-like" evidence="2">
    <location>
        <begin position="71"/>
        <end position="230"/>
    </location>
</feature>
<dbReference type="RefSeq" id="WP_188797342.1">
    <property type="nucleotide sequence ID" value="NZ_BMIZ01000001.1"/>
</dbReference>
<reference evidence="3 4" key="1">
    <citation type="submission" date="2020-10" db="EMBL/GenBank/DDBJ databases">
        <title>Phylogeny of dyella-like bacteria.</title>
        <authorList>
            <person name="Fu J."/>
        </authorList>
    </citation>
    <scope>NUCLEOTIDE SEQUENCE [LARGE SCALE GENOMIC DNA]</scope>
    <source>
        <strain evidence="3 4">DHOB09</strain>
    </source>
</reference>
<proteinExistence type="predicted"/>
<evidence type="ECO:0000256" key="1">
    <source>
        <dbReference type="SAM" id="Phobius"/>
    </source>
</evidence>
<keyword evidence="1" id="KW-0812">Transmembrane</keyword>
<protein>
    <submittedName>
        <fullName evidence="3">Glycosyltransferase family 39 protein</fullName>
    </submittedName>
</protein>
<feature type="transmembrane region" description="Helical" evidence="1">
    <location>
        <begin position="120"/>
        <end position="141"/>
    </location>
</feature>
<keyword evidence="1" id="KW-1133">Transmembrane helix</keyword>
<gene>
    <name evidence="3" type="ORF">ISN74_03210</name>
</gene>
<feature type="transmembrane region" description="Helical" evidence="1">
    <location>
        <begin position="256"/>
        <end position="275"/>
    </location>
</feature>
<organism evidence="3 4">
    <name type="scientific">Dyella caseinilytica</name>
    <dbReference type="NCBI Taxonomy" id="1849581"/>
    <lineage>
        <taxon>Bacteria</taxon>
        <taxon>Pseudomonadati</taxon>
        <taxon>Pseudomonadota</taxon>
        <taxon>Gammaproteobacteria</taxon>
        <taxon>Lysobacterales</taxon>
        <taxon>Rhodanobacteraceae</taxon>
        <taxon>Dyella</taxon>
    </lineage>
</organism>
<dbReference type="Proteomes" id="UP000663181">
    <property type="component" value="Chromosome"/>
</dbReference>
<feature type="transmembrane region" description="Helical" evidence="1">
    <location>
        <begin position="12"/>
        <end position="34"/>
    </location>
</feature>
<feature type="transmembrane region" description="Helical" evidence="1">
    <location>
        <begin position="281"/>
        <end position="299"/>
    </location>
</feature>